<feature type="region of interest" description="Disordered" evidence="1">
    <location>
        <begin position="216"/>
        <end position="263"/>
    </location>
</feature>
<gene>
    <name evidence="2" type="ORF">AW08_03563</name>
</gene>
<reference evidence="2" key="1">
    <citation type="submission" date="2014-02" db="EMBL/GenBank/DDBJ databases">
        <title>Expanding our view of genomic diversity in Candidatus Accumulibacter clades.</title>
        <authorList>
            <person name="Skennerton C.T."/>
            <person name="Barr J.J."/>
            <person name="Slater F.R."/>
            <person name="Bond P.L."/>
            <person name="Tyson G.W."/>
        </authorList>
    </citation>
    <scope>NUCLEOTIDE SEQUENCE [LARGE SCALE GENOMIC DNA]</scope>
</reference>
<dbReference type="AlphaFoldDB" id="A0A011NKL7"/>
<keyword evidence="3" id="KW-1185">Reference proteome</keyword>
<feature type="compositionally biased region" description="Low complexity" evidence="1">
    <location>
        <begin position="243"/>
        <end position="253"/>
    </location>
</feature>
<name>A0A011NKL7_9PROT</name>
<protein>
    <submittedName>
        <fullName evidence="2">Uncharacterized protein</fullName>
    </submittedName>
</protein>
<evidence type="ECO:0000256" key="1">
    <source>
        <dbReference type="SAM" id="MobiDB-lite"/>
    </source>
</evidence>
<dbReference type="EMBL" id="JFAX01000031">
    <property type="protein sequence ID" value="EXI64940.1"/>
    <property type="molecule type" value="Genomic_DNA"/>
</dbReference>
<comment type="caution">
    <text evidence="2">The sequence shown here is derived from an EMBL/GenBank/DDBJ whole genome shotgun (WGS) entry which is preliminary data.</text>
</comment>
<accession>A0A011NKL7</accession>
<organism evidence="2 3">
    <name type="scientific">Candidatus Accumulibacter adjunctus</name>
    <dbReference type="NCBI Taxonomy" id="1454001"/>
    <lineage>
        <taxon>Bacteria</taxon>
        <taxon>Pseudomonadati</taxon>
        <taxon>Pseudomonadota</taxon>
        <taxon>Betaproteobacteria</taxon>
        <taxon>Candidatus Accumulibacter</taxon>
    </lineage>
</organism>
<evidence type="ECO:0000313" key="2">
    <source>
        <dbReference type="EMBL" id="EXI64940.1"/>
    </source>
</evidence>
<sequence length="298" mass="32042">MTGGTDAVDESRQIDETLARQLPPRIAVEQLAGRRQQVRRQLVAGAQAHATLPGVIEEELAECTLETRGECLPAVRAIADLRQREFDVLAGSEVVGREVRTRAAVVAGLVAADDDAVAPPAVGVVHRELGKHRVVTEILEAEALLASVLPAQFALPIVDRQIGRLALPRQARRRRAALAGLAPLAVRPVVRLVHVFSWHCCSAGRVGRCRRNCLPGGERRQERHPATAPKEIAGSRGQSRHYAQAMPKTQAPATPAPAPWQRGKRPSILHGCLRVVRVGRPIRNVGVRLAAPGLPAGA</sequence>
<evidence type="ECO:0000313" key="3">
    <source>
        <dbReference type="Proteomes" id="UP000020218"/>
    </source>
</evidence>
<proteinExistence type="predicted"/>
<dbReference type="Proteomes" id="UP000020218">
    <property type="component" value="Unassembled WGS sequence"/>
</dbReference>